<gene>
    <name evidence="4" type="ORF">SAMN02745110_01098</name>
</gene>
<dbReference type="EMBL" id="FUXA01000006">
    <property type="protein sequence ID" value="SJZ61737.1"/>
    <property type="molecule type" value="Genomic_DNA"/>
</dbReference>
<keyword evidence="1" id="KW-0413">Isomerase</keyword>
<name>A0A1T4M4C5_9FIRM</name>
<dbReference type="GO" id="GO:0046417">
    <property type="term" value="P:chorismate metabolic process"/>
    <property type="evidence" value="ECO:0007669"/>
    <property type="project" value="InterPro"/>
</dbReference>
<dbReference type="RefSeq" id="WP_078786929.1">
    <property type="nucleotide sequence ID" value="NZ_FMTO01000004.1"/>
</dbReference>
<organism evidence="4 5">
    <name type="scientific">Eubacterium ruminantium</name>
    <dbReference type="NCBI Taxonomy" id="42322"/>
    <lineage>
        <taxon>Bacteria</taxon>
        <taxon>Bacillati</taxon>
        <taxon>Bacillota</taxon>
        <taxon>Clostridia</taxon>
        <taxon>Eubacteriales</taxon>
        <taxon>Eubacteriaceae</taxon>
        <taxon>Eubacterium</taxon>
    </lineage>
</organism>
<dbReference type="InterPro" id="IPR036263">
    <property type="entry name" value="Chorismate_II_sf"/>
</dbReference>
<dbReference type="SUPFAM" id="SSF55021">
    <property type="entry name" value="ACT-like"/>
    <property type="match status" value="1"/>
</dbReference>
<dbReference type="PROSITE" id="PS51671">
    <property type="entry name" value="ACT"/>
    <property type="match status" value="1"/>
</dbReference>
<dbReference type="Pfam" id="PF01842">
    <property type="entry name" value="ACT"/>
    <property type="match status" value="1"/>
</dbReference>
<sequence>MDLKEVRVEIDKVDNEIKRLFEKRMILADNVARVKAETGDSIFKPEREVEIINKLTRDIEPQIEKEYTAFIKKIMEVSRKYQYGKTLTMTDPLKIDFKTGPVERSEYHVIGEEKDICRKAYDYEMISEESFDDIAKVILNNPNTAGIGVMEDLGIGVSDRLHTMLINNDIYINSCKIVVDNNVRKKVVTFSKDLIVTEGDNRLKLMFVCPNRSGSLASILSMIADYDINLTEIHSVPDRSEIWNYFFMIELDAAFTEESTKALIYQLMNETEAFRLLGSYKC</sequence>
<dbReference type="InterPro" id="IPR051331">
    <property type="entry name" value="Chorismate_mutase-related"/>
</dbReference>
<dbReference type="GO" id="GO:0004664">
    <property type="term" value="F:prephenate dehydratase activity"/>
    <property type="evidence" value="ECO:0007669"/>
    <property type="project" value="InterPro"/>
</dbReference>
<dbReference type="AlphaFoldDB" id="A0A1T4M4C5"/>
<dbReference type="GO" id="GO:0009697">
    <property type="term" value="P:salicylic acid biosynthetic process"/>
    <property type="evidence" value="ECO:0007669"/>
    <property type="project" value="TreeGrafter"/>
</dbReference>
<keyword evidence="5" id="KW-1185">Reference proteome</keyword>
<dbReference type="OrthoDB" id="9802281at2"/>
<dbReference type="SUPFAM" id="SSF48600">
    <property type="entry name" value="Chorismate mutase II"/>
    <property type="match status" value="1"/>
</dbReference>
<dbReference type="Pfam" id="PF01817">
    <property type="entry name" value="CM_2"/>
    <property type="match status" value="1"/>
</dbReference>
<evidence type="ECO:0000313" key="5">
    <source>
        <dbReference type="Proteomes" id="UP000189857"/>
    </source>
</evidence>
<dbReference type="CDD" id="cd04905">
    <property type="entry name" value="ACT_CM-PDT"/>
    <property type="match status" value="1"/>
</dbReference>
<dbReference type="InterPro" id="IPR002701">
    <property type="entry name" value="CM_II_prokaryot"/>
</dbReference>
<dbReference type="PANTHER" id="PTHR38041">
    <property type="entry name" value="CHORISMATE MUTASE"/>
    <property type="match status" value="1"/>
</dbReference>
<reference evidence="4 5" key="1">
    <citation type="submission" date="2017-02" db="EMBL/GenBank/DDBJ databases">
        <authorList>
            <person name="Peterson S.W."/>
        </authorList>
    </citation>
    <scope>NUCLEOTIDE SEQUENCE [LARGE SCALE GENOMIC DNA]</scope>
    <source>
        <strain evidence="4 5">ATCC 17233</strain>
    </source>
</reference>
<dbReference type="Proteomes" id="UP000189857">
    <property type="component" value="Unassembled WGS sequence"/>
</dbReference>
<dbReference type="Gene3D" id="1.20.59.10">
    <property type="entry name" value="Chorismate mutase"/>
    <property type="match status" value="1"/>
</dbReference>
<dbReference type="GO" id="GO:0009094">
    <property type="term" value="P:L-phenylalanine biosynthetic process"/>
    <property type="evidence" value="ECO:0007669"/>
    <property type="project" value="UniProtKB-UniPathway"/>
</dbReference>
<dbReference type="PANTHER" id="PTHR38041:SF1">
    <property type="entry name" value="CHORISMATE MUTASE"/>
    <property type="match status" value="1"/>
</dbReference>
<evidence type="ECO:0000256" key="1">
    <source>
        <dbReference type="ARBA" id="ARBA00023235"/>
    </source>
</evidence>
<dbReference type="PIRSF" id="PIRSF001500">
    <property type="entry name" value="Chor_mut_pdt_Ppr"/>
    <property type="match status" value="1"/>
</dbReference>
<dbReference type="SMART" id="SM00830">
    <property type="entry name" value="CM_2"/>
    <property type="match status" value="1"/>
</dbReference>
<evidence type="ECO:0000259" key="3">
    <source>
        <dbReference type="PROSITE" id="PS51671"/>
    </source>
</evidence>
<dbReference type="InterPro" id="IPR045865">
    <property type="entry name" value="ACT-like_dom_sf"/>
</dbReference>
<dbReference type="InterPro" id="IPR036979">
    <property type="entry name" value="CM_dom_sf"/>
</dbReference>
<dbReference type="PROSITE" id="PS51168">
    <property type="entry name" value="CHORISMATE_MUT_2"/>
    <property type="match status" value="1"/>
</dbReference>
<proteinExistence type="predicted"/>
<protein>
    <submittedName>
        <fullName evidence="4">Chorismate mutase / prephenate dehydratase</fullName>
    </submittedName>
</protein>
<dbReference type="InterPro" id="IPR008242">
    <property type="entry name" value="Chor_mutase/pphenate_deHydtase"/>
</dbReference>
<dbReference type="GO" id="GO:0004106">
    <property type="term" value="F:chorismate mutase activity"/>
    <property type="evidence" value="ECO:0007669"/>
    <property type="project" value="InterPro"/>
</dbReference>
<dbReference type="Gene3D" id="3.30.70.260">
    <property type="match status" value="1"/>
</dbReference>
<dbReference type="InterPro" id="IPR002912">
    <property type="entry name" value="ACT_dom"/>
</dbReference>
<evidence type="ECO:0000313" key="4">
    <source>
        <dbReference type="EMBL" id="SJZ61737.1"/>
    </source>
</evidence>
<feature type="domain" description="ACT" evidence="3">
    <location>
        <begin position="204"/>
        <end position="281"/>
    </location>
</feature>
<dbReference type="UniPathway" id="UPA00121">
    <property type="reaction ID" value="UER00345"/>
</dbReference>
<accession>A0A1T4M4C5</accession>
<evidence type="ECO:0000259" key="2">
    <source>
        <dbReference type="PROSITE" id="PS51168"/>
    </source>
</evidence>
<feature type="domain" description="Chorismate mutase" evidence="2">
    <location>
        <begin position="1"/>
        <end position="86"/>
    </location>
</feature>